<keyword evidence="1 5" id="KW-0808">Transferase</keyword>
<reference evidence="5 6" key="1">
    <citation type="submission" date="2020-04" db="EMBL/GenBank/DDBJ databases">
        <title>Sequencing and Assembly of C. fimi.</title>
        <authorList>
            <person name="Ramsey A.R."/>
        </authorList>
    </citation>
    <scope>NUCLEOTIDE SEQUENCE [LARGE SCALE GENOMIC DNA]</scope>
    <source>
        <strain evidence="5 6">SB</strain>
    </source>
</reference>
<dbReference type="Gene3D" id="3.40.630.30">
    <property type="match status" value="1"/>
</dbReference>
<dbReference type="RefSeq" id="WP_169324948.1">
    <property type="nucleotide sequence ID" value="NZ_JABCJJ010000014.1"/>
</dbReference>
<comment type="caution">
    <text evidence="5">The sequence shown here is derived from an EMBL/GenBank/DDBJ whole genome shotgun (WGS) entry which is preliminary data.</text>
</comment>
<dbReference type="InterPro" id="IPR050832">
    <property type="entry name" value="Bact_Acetyltransf"/>
</dbReference>
<evidence type="ECO:0000256" key="1">
    <source>
        <dbReference type="ARBA" id="ARBA00022679"/>
    </source>
</evidence>
<evidence type="ECO:0000313" key="5">
    <source>
        <dbReference type="EMBL" id="NMR20570.1"/>
    </source>
</evidence>
<evidence type="ECO:0000259" key="4">
    <source>
        <dbReference type="PROSITE" id="PS51186"/>
    </source>
</evidence>
<proteinExistence type="predicted"/>
<dbReference type="PANTHER" id="PTHR43877">
    <property type="entry name" value="AMINOALKYLPHOSPHONATE N-ACETYLTRANSFERASE-RELATED-RELATED"/>
    <property type="match status" value="1"/>
</dbReference>
<dbReference type="CDD" id="cd04301">
    <property type="entry name" value="NAT_SF"/>
    <property type="match status" value="1"/>
</dbReference>
<gene>
    <name evidence="5" type="ORF">HIR71_10135</name>
</gene>
<dbReference type="PROSITE" id="PS51186">
    <property type="entry name" value="GNAT"/>
    <property type="match status" value="1"/>
</dbReference>
<protein>
    <submittedName>
        <fullName evidence="5">GNAT family N-acetyltransferase</fullName>
    </submittedName>
</protein>
<dbReference type="Pfam" id="PF00583">
    <property type="entry name" value="Acetyltransf_1"/>
    <property type="match status" value="1"/>
</dbReference>
<dbReference type="EMBL" id="JABCJJ010000014">
    <property type="protein sequence ID" value="NMR20570.1"/>
    <property type="molecule type" value="Genomic_DNA"/>
</dbReference>
<feature type="domain" description="N-acetyltransferase" evidence="4">
    <location>
        <begin position="22"/>
        <end position="184"/>
    </location>
</feature>
<evidence type="ECO:0000313" key="6">
    <source>
        <dbReference type="Proteomes" id="UP000562124"/>
    </source>
</evidence>
<feature type="compositionally biased region" description="Low complexity" evidence="3">
    <location>
        <begin position="7"/>
        <end position="21"/>
    </location>
</feature>
<dbReference type="InterPro" id="IPR000182">
    <property type="entry name" value="GNAT_dom"/>
</dbReference>
<dbReference type="InterPro" id="IPR016181">
    <property type="entry name" value="Acyl_CoA_acyltransferase"/>
</dbReference>
<dbReference type="InterPro" id="IPR016890">
    <property type="entry name" value="UCP028520"/>
</dbReference>
<evidence type="ECO:0000256" key="3">
    <source>
        <dbReference type="SAM" id="MobiDB-lite"/>
    </source>
</evidence>
<dbReference type="Proteomes" id="UP000562124">
    <property type="component" value="Unassembled WGS sequence"/>
</dbReference>
<feature type="region of interest" description="Disordered" evidence="3">
    <location>
        <begin position="1"/>
        <end position="27"/>
    </location>
</feature>
<accession>A0A7Y0LZ45</accession>
<name>A0A7Y0LZ45_CELFI</name>
<keyword evidence="6" id="KW-1185">Reference proteome</keyword>
<organism evidence="5 6">
    <name type="scientific">Cellulomonas fimi</name>
    <dbReference type="NCBI Taxonomy" id="1708"/>
    <lineage>
        <taxon>Bacteria</taxon>
        <taxon>Bacillati</taxon>
        <taxon>Actinomycetota</taxon>
        <taxon>Actinomycetes</taxon>
        <taxon>Micrococcales</taxon>
        <taxon>Cellulomonadaceae</taxon>
        <taxon>Cellulomonas</taxon>
    </lineage>
</organism>
<dbReference type="GO" id="GO:0016747">
    <property type="term" value="F:acyltransferase activity, transferring groups other than amino-acyl groups"/>
    <property type="evidence" value="ECO:0007669"/>
    <property type="project" value="InterPro"/>
</dbReference>
<keyword evidence="2" id="KW-0012">Acyltransferase</keyword>
<evidence type="ECO:0000256" key="2">
    <source>
        <dbReference type="ARBA" id="ARBA00023315"/>
    </source>
</evidence>
<dbReference type="SUPFAM" id="SSF55729">
    <property type="entry name" value="Acyl-CoA N-acyltransferases (Nat)"/>
    <property type="match status" value="1"/>
</dbReference>
<dbReference type="PIRSF" id="PIRSF028520">
    <property type="entry name" value="UCP028520"/>
    <property type="match status" value="1"/>
</dbReference>
<sequence length="185" mass="19137">MTTDPVPTGRATTEPPAGPARARPRPVEPADLPALAAMNDAAAPAVNRLGLDGLAVHVPRCDLAVVIDDDGGSPAGFLLALAPGADYDSENYRWFSSHRPGSLYVDRIVVAPDTHGQGLGRALYAAADECAAALGLGEITCEVNLEPPNPGSLAFHSRLGFTQVGEQSTKGGSVRVALLARPLPR</sequence>
<dbReference type="AlphaFoldDB" id="A0A7Y0LZ45"/>